<evidence type="ECO:0000313" key="1">
    <source>
        <dbReference type="EMBL" id="KAK2566507.1"/>
    </source>
</evidence>
<name>A0AAD9VA33_ACRCE</name>
<gene>
    <name evidence="1" type="ORF">P5673_009120</name>
</gene>
<dbReference type="Proteomes" id="UP001249851">
    <property type="component" value="Unassembled WGS sequence"/>
</dbReference>
<reference evidence="1" key="1">
    <citation type="journal article" date="2023" name="G3 (Bethesda)">
        <title>Whole genome assembly and annotation of the endangered Caribbean coral Acropora cervicornis.</title>
        <authorList>
            <person name="Selwyn J.D."/>
            <person name="Vollmer S.V."/>
        </authorList>
    </citation>
    <scope>NUCLEOTIDE SEQUENCE</scope>
    <source>
        <strain evidence="1">K2</strain>
    </source>
</reference>
<evidence type="ECO:0000313" key="2">
    <source>
        <dbReference type="Proteomes" id="UP001249851"/>
    </source>
</evidence>
<organism evidence="1 2">
    <name type="scientific">Acropora cervicornis</name>
    <name type="common">Staghorn coral</name>
    <dbReference type="NCBI Taxonomy" id="6130"/>
    <lineage>
        <taxon>Eukaryota</taxon>
        <taxon>Metazoa</taxon>
        <taxon>Cnidaria</taxon>
        <taxon>Anthozoa</taxon>
        <taxon>Hexacorallia</taxon>
        <taxon>Scleractinia</taxon>
        <taxon>Astrocoeniina</taxon>
        <taxon>Acroporidae</taxon>
        <taxon>Acropora</taxon>
    </lineage>
</organism>
<protein>
    <submittedName>
        <fullName evidence="1">Uncharacterized protein</fullName>
    </submittedName>
</protein>
<sequence length="69" mass="8343">MTRRNLQRRRLTVIRESLYCDPALQAKVEDKKVRLDVKKQLLFSEEHSWLTLLDLPNRYEDEVMTLINI</sequence>
<dbReference type="EMBL" id="JARQWQ010000016">
    <property type="protein sequence ID" value="KAK2566507.1"/>
    <property type="molecule type" value="Genomic_DNA"/>
</dbReference>
<accession>A0AAD9VA33</accession>
<reference evidence="1" key="2">
    <citation type="journal article" date="2023" name="Science">
        <title>Genomic signatures of disease resistance in endangered staghorn corals.</title>
        <authorList>
            <person name="Vollmer S.V."/>
            <person name="Selwyn J.D."/>
            <person name="Despard B.A."/>
            <person name="Roesel C.L."/>
        </authorList>
    </citation>
    <scope>NUCLEOTIDE SEQUENCE</scope>
    <source>
        <strain evidence="1">K2</strain>
    </source>
</reference>
<comment type="caution">
    <text evidence="1">The sequence shown here is derived from an EMBL/GenBank/DDBJ whole genome shotgun (WGS) entry which is preliminary data.</text>
</comment>
<proteinExistence type="predicted"/>
<dbReference type="AlphaFoldDB" id="A0AAD9VA33"/>
<keyword evidence="2" id="KW-1185">Reference proteome</keyword>